<feature type="domain" description="FAD/NAD(P)-binding" evidence="11">
    <location>
        <begin position="26"/>
        <end position="259"/>
    </location>
</feature>
<keyword evidence="3 8" id="KW-0285">Flavoprotein</keyword>
<organism evidence="12 13">
    <name type="scientific">Ascoidea rubescens DSM 1968</name>
    <dbReference type="NCBI Taxonomy" id="1344418"/>
    <lineage>
        <taxon>Eukaryota</taxon>
        <taxon>Fungi</taxon>
        <taxon>Dikarya</taxon>
        <taxon>Ascomycota</taxon>
        <taxon>Saccharomycotina</taxon>
        <taxon>Saccharomycetes</taxon>
        <taxon>Ascoideaceae</taxon>
        <taxon>Ascoidea</taxon>
    </lineage>
</organism>
<feature type="binding site" evidence="9">
    <location>
        <begin position="426"/>
        <end position="428"/>
    </location>
    <ligand>
        <name>FAD</name>
        <dbReference type="ChEBI" id="CHEBI:57692"/>
    </ligand>
</feature>
<dbReference type="FunCoup" id="A0A1D2V9U8">
    <property type="interactions" value="569"/>
</dbReference>
<name>A0A1D2V9U8_9ASCO</name>
<evidence type="ECO:0000256" key="8">
    <source>
        <dbReference type="PIRNR" id="PIRNR000362"/>
    </source>
</evidence>
<feature type="binding site" evidence="9">
    <location>
        <position position="68"/>
    </location>
    <ligand>
        <name>FAD</name>
        <dbReference type="ChEBI" id="CHEBI:57692"/>
    </ligand>
</feature>
<dbReference type="GO" id="GO:0005743">
    <property type="term" value="C:mitochondrial inner membrane"/>
    <property type="evidence" value="ECO:0007669"/>
    <property type="project" value="EnsemblFungi"/>
</dbReference>
<dbReference type="GO" id="GO:0004324">
    <property type="term" value="F:ferredoxin-NADP+ reductase activity"/>
    <property type="evidence" value="ECO:0007669"/>
    <property type="project" value="EnsemblFungi"/>
</dbReference>
<dbReference type="Gene3D" id="3.50.50.60">
    <property type="entry name" value="FAD/NAD(P)-binding domain"/>
    <property type="match status" value="1"/>
</dbReference>
<dbReference type="InterPro" id="IPR055275">
    <property type="entry name" value="Ferredox_Rdtase"/>
</dbReference>
<keyword evidence="5 8" id="KW-0521">NADP</keyword>
<evidence type="ECO:0000256" key="9">
    <source>
        <dbReference type="PIRSR" id="PIRSR000362-1"/>
    </source>
</evidence>
<dbReference type="PIRSF" id="PIRSF000362">
    <property type="entry name" value="FNR"/>
    <property type="match status" value="1"/>
</dbReference>
<feature type="binding site" evidence="9">
    <location>
        <position position="419"/>
    </location>
    <ligand>
        <name>FAD</name>
        <dbReference type="ChEBI" id="CHEBI:57692"/>
    </ligand>
</feature>
<protein>
    <recommendedName>
        <fullName evidence="8">NADPH:adrenodoxin oxidoreductase, mitochondrial</fullName>
        <ecNumber evidence="8">1.18.1.6</ecNumber>
    </recommendedName>
</protein>
<keyword evidence="8" id="KW-0496">Mitochondrion</keyword>
<comment type="similarity">
    <text evidence="2 8">Belongs to the ferredoxin--NADP reductase type 1 family.</text>
</comment>
<dbReference type="STRING" id="1344418.A0A1D2V9U8"/>
<dbReference type="RefSeq" id="XP_020044743.1">
    <property type="nucleotide sequence ID" value="XM_020188543.1"/>
</dbReference>
<comment type="cofactor">
    <cofactor evidence="1 8 9">
        <name>FAD</name>
        <dbReference type="ChEBI" id="CHEBI:57692"/>
    </cofactor>
</comment>
<dbReference type="Proteomes" id="UP000095038">
    <property type="component" value="Unassembled WGS sequence"/>
</dbReference>
<dbReference type="InterPro" id="IPR036188">
    <property type="entry name" value="FAD/NAD-bd_sf"/>
</dbReference>
<dbReference type="Gene3D" id="3.40.50.720">
    <property type="entry name" value="NAD(P)-binding Rossmann-like Domain"/>
    <property type="match status" value="1"/>
</dbReference>
<feature type="binding site" evidence="10">
    <location>
        <begin position="234"/>
        <end position="235"/>
    </location>
    <ligand>
        <name>NADP(+)</name>
        <dbReference type="ChEBI" id="CHEBI:58349"/>
    </ligand>
</feature>
<feature type="binding site" evidence="9">
    <location>
        <position position="35"/>
    </location>
    <ligand>
        <name>FAD</name>
        <dbReference type="ChEBI" id="CHEBI:57692"/>
    </ligand>
</feature>
<gene>
    <name evidence="12" type="ORF">ASCRUDRAFT_10250</name>
</gene>
<keyword evidence="13" id="KW-1185">Reference proteome</keyword>
<comment type="catalytic activity">
    <reaction evidence="7 8">
        <text>2 reduced [adrenodoxin] + NADP(+) + H(+) = 2 oxidized [adrenodoxin] + NADPH</text>
        <dbReference type="Rhea" id="RHEA:42312"/>
        <dbReference type="Rhea" id="RHEA-COMP:9998"/>
        <dbReference type="Rhea" id="RHEA-COMP:9999"/>
        <dbReference type="ChEBI" id="CHEBI:15378"/>
        <dbReference type="ChEBI" id="CHEBI:33737"/>
        <dbReference type="ChEBI" id="CHEBI:33738"/>
        <dbReference type="ChEBI" id="CHEBI:57783"/>
        <dbReference type="ChEBI" id="CHEBI:58349"/>
        <dbReference type="EC" id="1.18.1.6"/>
    </reaction>
</comment>
<feature type="binding site" evidence="10">
    <location>
        <begin position="190"/>
        <end position="193"/>
    </location>
    <ligand>
        <name>NADP(+)</name>
        <dbReference type="ChEBI" id="CHEBI:58349"/>
    </ligand>
</feature>
<dbReference type="Pfam" id="PF07992">
    <property type="entry name" value="Pyr_redox_2"/>
    <property type="match status" value="1"/>
</dbReference>
<dbReference type="PANTHER" id="PTHR48467:SF1">
    <property type="entry name" value="GLUTAMATE SYNTHASE 1 [NADH], CHLOROPLASTIC-LIKE"/>
    <property type="match status" value="1"/>
</dbReference>
<evidence type="ECO:0000313" key="12">
    <source>
        <dbReference type="EMBL" id="ODV58436.1"/>
    </source>
</evidence>
<evidence type="ECO:0000256" key="1">
    <source>
        <dbReference type="ARBA" id="ARBA00001974"/>
    </source>
</evidence>
<accession>A0A1D2V9U8</accession>
<dbReference type="GO" id="GO:0006879">
    <property type="term" value="P:intracellular iron ion homeostasis"/>
    <property type="evidence" value="ECO:0007669"/>
    <property type="project" value="EnsemblFungi"/>
</dbReference>
<dbReference type="OrthoDB" id="333024at2759"/>
<dbReference type="PRINTS" id="PR00419">
    <property type="entry name" value="ADXRDTASE"/>
</dbReference>
<dbReference type="GeneID" id="30962179"/>
<feature type="binding site" evidence="10">
    <location>
        <position position="426"/>
    </location>
    <ligand>
        <name>NADP(+)</name>
        <dbReference type="ChEBI" id="CHEBI:58349"/>
    </ligand>
</feature>
<evidence type="ECO:0000259" key="11">
    <source>
        <dbReference type="Pfam" id="PF07992"/>
    </source>
</evidence>
<evidence type="ECO:0000256" key="4">
    <source>
        <dbReference type="ARBA" id="ARBA00022827"/>
    </source>
</evidence>
<dbReference type="InterPro" id="IPR023753">
    <property type="entry name" value="FAD/NAD-binding_dom"/>
</dbReference>
<dbReference type="GO" id="GO:0006744">
    <property type="term" value="P:ubiquinone biosynthetic process"/>
    <property type="evidence" value="ECO:0007669"/>
    <property type="project" value="EnsemblFungi"/>
</dbReference>
<keyword evidence="6 8" id="KW-0560">Oxidoreductase</keyword>
<reference evidence="13" key="1">
    <citation type="submission" date="2016-05" db="EMBL/GenBank/DDBJ databases">
        <title>Comparative genomics of biotechnologically important yeasts.</title>
        <authorList>
            <consortium name="DOE Joint Genome Institute"/>
            <person name="Riley R."/>
            <person name="Haridas S."/>
            <person name="Wolfe K.H."/>
            <person name="Lopes M.R."/>
            <person name="Hittinger C.T."/>
            <person name="Goker M."/>
            <person name="Salamov A."/>
            <person name="Wisecaver J."/>
            <person name="Long T.M."/>
            <person name="Aerts A.L."/>
            <person name="Barry K."/>
            <person name="Choi C."/>
            <person name="Clum A."/>
            <person name="Coughlan A.Y."/>
            <person name="Deshpande S."/>
            <person name="Douglass A.P."/>
            <person name="Hanson S.J."/>
            <person name="Klenk H.-P."/>
            <person name="Labutti K."/>
            <person name="Lapidus A."/>
            <person name="Lindquist E."/>
            <person name="Lipzen A."/>
            <person name="Meier-Kolthoff J.P."/>
            <person name="Ohm R.A."/>
            <person name="Otillar R.P."/>
            <person name="Pangilinan J."/>
            <person name="Peng Y."/>
            <person name="Rokas A."/>
            <person name="Rosa C.A."/>
            <person name="Scheuner C."/>
            <person name="Sibirny A.A."/>
            <person name="Slot J.C."/>
            <person name="Stielow J.B."/>
            <person name="Sun H."/>
            <person name="Kurtzman C.P."/>
            <person name="Blackwell M."/>
            <person name="Grigoriev I.V."/>
            <person name="Jeffries T.W."/>
        </authorList>
    </citation>
    <scope>NUCLEOTIDE SEQUENCE [LARGE SCALE GENOMIC DNA]</scope>
    <source>
        <strain evidence="13">DSM 1968</strain>
    </source>
</reference>
<feature type="binding site" evidence="10">
    <location>
        <position position="246"/>
    </location>
    <ligand>
        <name>NADP(+)</name>
        <dbReference type="ChEBI" id="CHEBI:58349"/>
    </ligand>
</feature>
<dbReference type="PANTHER" id="PTHR48467">
    <property type="entry name" value="GLUTAMATE SYNTHASE 1 [NADH], CHLOROPLASTIC-LIKE"/>
    <property type="match status" value="1"/>
</dbReference>
<evidence type="ECO:0000313" key="13">
    <source>
        <dbReference type="Proteomes" id="UP000095038"/>
    </source>
</evidence>
<dbReference type="AlphaFoldDB" id="A0A1D2V9U8"/>
<dbReference type="EMBL" id="KV454492">
    <property type="protein sequence ID" value="ODV58436.1"/>
    <property type="molecule type" value="Genomic_DNA"/>
</dbReference>
<feature type="binding site" evidence="9">
    <location>
        <position position="60"/>
    </location>
    <ligand>
        <name>FAD</name>
        <dbReference type="ChEBI" id="CHEBI:57692"/>
    </ligand>
</feature>
<sequence>MLRCACVPSRVFHRLFSISSSVPVCHVAIVGAGPAGFYAALRLAKKQSSLSFKIKITIFEKLPVPFGLARYGVAPDHPEVKNCQDTFTALMDESPASPEDSIKFFGNVNIGNDISISNLINSYNAIFFAYGSAAERNLDIPGADHPAVISSKKFVEWYNSYPSSSTSNQENSPFSSFSLKDVQNVTIVGNGNVALDIARVLLLPPSYWEKTDISPKALSILKESSVKRVNIIARRGLIESKFSNKELRELLQLSYNKKNLTSNIKFLPLNNNYIKSLTPFVSQMSRAIQRRFQLIENFNVFPFPENVHFQREWNLDFLKSPIKINKNPQNENLLESTDFAVNKLLEASPIFKKTKLFQTDEIVNVKNDLLISSIGYKGIPLPSCKQNDLSFNNEFFLNIDGRIKQSDGTVKPGLYCLGWIKNNSNGAIASTMIDSFNVADSMISDYFINSKTLPIIKLGDEGIKHSLKNINYTTWDNWKKIDRIEKQKGKQIGVERVKFDNVHQMLKSINKL</sequence>
<dbReference type="InParanoid" id="A0A1D2V9U8"/>
<dbReference type="EC" id="1.18.1.6" evidence="8"/>
<evidence type="ECO:0000256" key="3">
    <source>
        <dbReference type="ARBA" id="ARBA00022630"/>
    </source>
</evidence>
<dbReference type="SUPFAM" id="SSF51971">
    <property type="entry name" value="Nucleotide-binding domain"/>
    <property type="match status" value="1"/>
</dbReference>
<dbReference type="InterPro" id="IPR021163">
    <property type="entry name" value="Ferredox_Rdtase_adrenod"/>
</dbReference>
<comment type="subcellular location">
    <subcellularLocation>
        <location evidence="8">Mitochondrion</location>
    </subcellularLocation>
</comment>
<feature type="binding site" evidence="9">
    <location>
        <position position="110"/>
    </location>
    <ligand>
        <name>FAD</name>
        <dbReference type="ChEBI" id="CHEBI:57692"/>
    </ligand>
</feature>
<keyword evidence="4 8" id="KW-0274">FAD</keyword>
<evidence type="ECO:0000256" key="7">
    <source>
        <dbReference type="ARBA" id="ARBA00048933"/>
    </source>
</evidence>
<evidence type="ECO:0000256" key="5">
    <source>
        <dbReference type="ARBA" id="ARBA00022857"/>
    </source>
</evidence>
<evidence type="ECO:0000256" key="6">
    <source>
        <dbReference type="ARBA" id="ARBA00023002"/>
    </source>
</evidence>
<evidence type="ECO:0000256" key="2">
    <source>
        <dbReference type="ARBA" id="ARBA00008312"/>
    </source>
</evidence>
<proteinExistence type="inferred from homology"/>
<evidence type="ECO:0000256" key="10">
    <source>
        <dbReference type="PIRSR" id="PIRSR000362-2"/>
    </source>
</evidence>